<dbReference type="EMBL" id="CP004373">
    <property type="protein sequence ID" value="AHK71212.1"/>
    <property type="molecule type" value="Genomic_DNA"/>
</dbReference>
<accession>A0A067Z537</accession>
<evidence type="ECO:0000313" key="2">
    <source>
        <dbReference type="Proteomes" id="UP000031656"/>
    </source>
</evidence>
<name>A0A067Z537_GLUOY</name>
<dbReference type="Proteomes" id="UP000031656">
    <property type="component" value="Chromosome"/>
</dbReference>
<gene>
    <name evidence="1" type="ORF">GLS_c13150</name>
</gene>
<dbReference type="RefSeq" id="WP_041111641.1">
    <property type="nucleotide sequence ID" value="NZ_CP004373.1"/>
</dbReference>
<evidence type="ECO:0000313" key="1">
    <source>
        <dbReference type="EMBL" id="AHK71212.1"/>
    </source>
</evidence>
<protein>
    <submittedName>
        <fullName evidence="1">Uncharacterized protein</fullName>
    </submittedName>
</protein>
<dbReference type="AlphaFoldDB" id="A0A067Z537"/>
<dbReference type="HOGENOM" id="CLU_109340_0_0_5"/>
<dbReference type="PIRSF" id="PIRSF028438">
    <property type="entry name" value="UCP028438"/>
    <property type="match status" value="1"/>
</dbReference>
<proteinExistence type="predicted"/>
<reference evidence="1 2" key="1">
    <citation type="journal article" date="2015" name="Appl. Microbiol. Biotechnol.">
        <title>The consequence of an additional NADH dehydrogenase paralog on the growth of Gluconobacter oxydans DSM3504.</title>
        <authorList>
            <person name="Kostner D."/>
            <person name="Luchterhand B."/>
            <person name="Junker A."/>
            <person name="Volland S."/>
            <person name="Daniel R."/>
            <person name="Buchs J."/>
            <person name="Liebl W."/>
            <person name="Ehrenreich A."/>
        </authorList>
    </citation>
    <scope>NUCLEOTIDE SEQUENCE [LARGE SCALE GENOMIC DNA]</scope>
    <source>
        <strain evidence="1">DSM 3504</strain>
    </source>
</reference>
<sequence length="228" mass="24105">MGILYDEGRDILRASDGSILFDTGPAPGSIDDFASRLRRLLPKGWFPSEPQGLNEETAPVLAALLRGFGTVLAGIWQLMLECSPQMRLATMSGAFLDMAADDYFGESGLVRQASETDAVYRKRISASLFAERNTRQAVTNAIVAATGVQPVIIETLNASDCHALGCATSPAMGGGYGYGAAALRYGSLQGGQFFVETQLGKAADLATVCRAVDQTAAMGVTGWIKVEN</sequence>
<organism evidence="1 2">
    <name type="scientific">Gluconobacter oxydans DSM 3504</name>
    <dbReference type="NCBI Taxonomy" id="1288313"/>
    <lineage>
        <taxon>Bacteria</taxon>
        <taxon>Pseudomonadati</taxon>
        <taxon>Pseudomonadota</taxon>
        <taxon>Alphaproteobacteria</taxon>
        <taxon>Acetobacterales</taxon>
        <taxon>Acetobacteraceae</taxon>
        <taxon>Gluconobacter</taxon>
    </lineage>
</organism>
<dbReference type="KEGG" id="goy:GLS_c13150"/>
<dbReference type="InterPro" id="IPR016884">
    <property type="entry name" value="UCP028438"/>
</dbReference>
<dbReference type="GeneID" id="56905543"/>